<organism evidence="7 8">
    <name type="scientific">Gossypium anomalum</name>
    <dbReference type="NCBI Taxonomy" id="47600"/>
    <lineage>
        <taxon>Eukaryota</taxon>
        <taxon>Viridiplantae</taxon>
        <taxon>Streptophyta</taxon>
        <taxon>Embryophyta</taxon>
        <taxon>Tracheophyta</taxon>
        <taxon>Spermatophyta</taxon>
        <taxon>Magnoliopsida</taxon>
        <taxon>eudicotyledons</taxon>
        <taxon>Gunneridae</taxon>
        <taxon>Pentapetalae</taxon>
        <taxon>rosids</taxon>
        <taxon>malvids</taxon>
        <taxon>Malvales</taxon>
        <taxon>Malvaceae</taxon>
        <taxon>Malvoideae</taxon>
        <taxon>Gossypium</taxon>
    </lineage>
</organism>
<dbReference type="PROSITE" id="PS50888">
    <property type="entry name" value="BHLH"/>
    <property type="match status" value="1"/>
</dbReference>
<dbReference type="SUPFAM" id="SSF47459">
    <property type="entry name" value="HLH, helix-loop-helix DNA-binding domain"/>
    <property type="match status" value="1"/>
</dbReference>
<sequence length="421" mass="46178">MFDRLVENLQTLSQIPKSRGWNVVMVCQAAGQTRFRALKYENGIAGSATIVVRVIACFQPLQDCQMEEGRGSWFPLAWQSHNMNPLVAPPPLGQQNANPLFINSGTKMVSTRGTLPVYGYHDLPHLRIGQVNEPQGWFHCSPRFQQVFAPSSNTLLKEQLPANPYENLTENIVLKAGSGCPQKRFLVFDQSGGQTTLIFSSAFGTPIKCSSLGPNLPFGCNLNKEDPMATVNPNLQAGPISKDVFDDNETDVQSEMHEDTEELNALLYSDDDSDYTEDEEVTSTGHSPSTMTAHCEQFEGGAEGVASSSGLTKKRKLLDGSNDDTPLLMDNTSSLNHCRCSEQEDDADSSFANGQNLRSDGMHLSSGNKRMRMDKIRETVSVLQSLIPGVEAKDAIVVLDEAIDYLKSLKRKAETLGLSIP</sequence>
<reference evidence="7 8" key="1">
    <citation type="journal article" date="2021" name="bioRxiv">
        <title>The Gossypium anomalum genome as a resource for cotton improvement and evolutionary analysis of hybrid incompatibility.</title>
        <authorList>
            <person name="Grover C.E."/>
            <person name="Yuan D."/>
            <person name="Arick M.A."/>
            <person name="Miller E.R."/>
            <person name="Hu G."/>
            <person name="Peterson D.G."/>
            <person name="Wendel J.F."/>
            <person name="Udall J.A."/>
        </authorList>
    </citation>
    <scope>NUCLEOTIDE SEQUENCE [LARGE SCALE GENOMIC DNA]</scope>
    <source>
        <strain evidence="7">JFW-Udall</strain>
        <tissue evidence="7">Leaf</tissue>
    </source>
</reference>
<comment type="subcellular location">
    <subcellularLocation>
        <location evidence="1">Nucleus</location>
    </subcellularLocation>
</comment>
<feature type="region of interest" description="Disordered" evidence="5">
    <location>
        <begin position="346"/>
        <end position="367"/>
    </location>
</feature>
<evidence type="ECO:0000256" key="5">
    <source>
        <dbReference type="SAM" id="MobiDB-lite"/>
    </source>
</evidence>
<dbReference type="InterPro" id="IPR036638">
    <property type="entry name" value="HLH_DNA-bd_sf"/>
</dbReference>
<dbReference type="SMART" id="SM00353">
    <property type="entry name" value="HLH"/>
    <property type="match status" value="1"/>
</dbReference>
<name>A0A8J5ZDZ2_9ROSI</name>
<feature type="domain" description="BHLH" evidence="6">
    <location>
        <begin position="360"/>
        <end position="409"/>
    </location>
</feature>
<dbReference type="InterPro" id="IPR011598">
    <property type="entry name" value="bHLH_dom"/>
</dbReference>
<accession>A0A8J5ZDZ2</accession>
<feature type="compositionally biased region" description="Acidic residues" evidence="5">
    <location>
        <begin position="271"/>
        <end position="281"/>
    </location>
</feature>
<evidence type="ECO:0000256" key="3">
    <source>
        <dbReference type="ARBA" id="ARBA00023163"/>
    </source>
</evidence>
<dbReference type="OrthoDB" id="777433at2759"/>
<dbReference type="AlphaFoldDB" id="A0A8J5ZDZ2"/>
<keyword evidence="3" id="KW-0804">Transcription</keyword>
<feature type="region of interest" description="Disordered" evidence="5">
    <location>
        <begin position="301"/>
        <end position="326"/>
    </location>
</feature>
<evidence type="ECO:0000313" key="8">
    <source>
        <dbReference type="Proteomes" id="UP000701853"/>
    </source>
</evidence>
<dbReference type="PANTHER" id="PTHR36066">
    <property type="entry name" value="TRANSCRIPTION FACTOR BHLH145"/>
    <property type="match status" value="1"/>
</dbReference>
<evidence type="ECO:0000256" key="2">
    <source>
        <dbReference type="ARBA" id="ARBA00023015"/>
    </source>
</evidence>
<keyword evidence="8" id="KW-1185">Reference proteome</keyword>
<keyword evidence="2" id="KW-0805">Transcription regulation</keyword>
<dbReference type="Gene3D" id="4.10.280.10">
    <property type="entry name" value="Helix-loop-helix DNA-binding domain"/>
    <property type="match status" value="1"/>
</dbReference>
<feature type="region of interest" description="Disordered" evidence="5">
    <location>
        <begin position="271"/>
        <end position="290"/>
    </location>
</feature>
<keyword evidence="4" id="KW-0539">Nucleus</keyword>
<dbReference type="GO" id="GO:0046983">
    <property type="term" value="F:protein dimerization activity"/>
    <property type="evidence" value="ECO:0007669"/>
    <property type="project" value="InterPro"/>
</dbReference>
<dbReference type="PANTHER" id="PTHR36066:SF2">
    <property type="entry name" value="TRANSCRIPTION FACTOR BHLH145"/>
    <property type="match status" value="1"/>
</dbReference>
<dbReference type="Pfam" id="PF23173">
    <property type="entry name" value="bHLH_SAC51"/>
    <property type="match status" value="1"/>
</dbReference>
<comment type="caution">
    <text evidence="7">The sequence shown here is derived from an EMBL/GenBank/DDBJ whole genome shotgun (WGS) entry which is preliminary data.</text>
</comment>
<evidence type="ECO:0000256" key="1">
    <source>
        <dbReference type="ARBA" id="ARBA00004123"/>
    </source>
</evidence>
<proteinExistence type="predicted"/>
<gene>
    <name evidence="7" type="ORF">CXB51_011763</name>
</gene>
<dbReference type="GO" id="GO:0005634">
    <property type="term" value="C:nucleus"/>
    <property type="evidence" value="ECO:0007669"/>
    <property type="project" value="UniProtKB-SubCell"/>
</dbReference>
<dbReference type="Proteomes" id="UP000701853">
    <property type="component" value="Chromosome 5"/>
</dbReference>
<evidence type="ECO:0000259" key="6">
    <source>
        <dbReference type="PROSITE" id="PS50888"/>
    </source>
</evidence>
<dbReference type="EMBL" id="JAHUZN010000005">
    <property type="protein sequence ID" value="KAG8493600.1"/>
    <property type="molecule type" value="Genomic_DNA"/>
</dbReference>
<evidence type="ECO:0000256" key="4">
    <source>
        <dbReference type="ARBA" id="ARBA00023242"/>
    </source>
</evidence>
<evidence type="ECO:0000313" key="7">
    <source>
        <dbReference type="EMBL" id="KAG8493600.1"/>
    </source>
</evidence>
<protein>
    <recommendedName>
        <fullName evidence="6">BHLH domain-containing protein</fullName>
    </recommendedName>
</protein>
<dbReference type="CDD" id="cd18917">
    <property type="entry name" value="bHLH_AtSAC51_like"/>
    <property type="match status" value="1"/>
</dbReference>
<dbReference type="InterPro" id="IPR037546">
    <property type="entry name" value="SAC51-like"/>
</dbReference>